<proteinExistence type="predicted"/>
<name>A0A835BA87_9POAL</name>
<keyword evidence="3" id="KW-1185">Reference proteome</keyword>
<dbReference type="PANTHER" id="PTHR33207">
    <property type="entry name" value="F-BOX DOMAIN CONTAINING PROTEIN-RELATED"/>
    <property type="match status" value="1"/>
</dbReference>
<comment type="caution">
    <text evidence="2">The sequence shown here is derived from an EMBL/GenBank/DDBJ whole genome shotgun (WGS) entry which is preliminary data.</text>
</comment>
<dbReference type="InterPro" id="IPR036047">
    <property type="entry name" value="F-box-like_dom_sf"/>
</dbReference>
<dbReference type="Pfam" id="PF23635">
    <property type="entry name" value="Beta-prop_AT5G49610-like"/>
    <property type="match status" value="1"/>
</dbReference>
<dbReference type="InterPro" id="IPR056594">
    <property type="entry name" value="AT5G49610-like_b-prop"/>
</dbReference>
<dbReference type="OrthoDB" id="684152at2759"/>
<evidence type="ECO:0000259" key="1">
    <source>
        <dbReference type="Pfam" id="PF23635"/>
    </source>
</evidence>
<evidence type="ECO:0000313" key="2">
    <source>
        <dbReference type="EMBL" id="KAF8692134.1"/>
    </source>
</evidence>
<dbReference type="AlphaFoldDB" id="A0A835BA87"/>
<dbReference type="SUPFAM" id="SSF81383">
    <property type="entry name" value="F-box domain"/>
    <property type="match status" value="1"/>
</dbReference>
<reference evidence="2" key="1">
    <citation type="submission" date="2020-07" db="EMBL/GenBank/DDBJ databases">
        <title>Genome sequence and genetic diversity analysis of an under-domesticated orphan crop, white fonio (Digitaria exilis).</title>
        <authorList>
            <person name="Bennetzen J.L."/>
            <person name="Chen S."/>
            <person name="Ma X."/>
            <person name="Wang X."/>
            <person name="Yssel A.E.J."/>
            <person name="Chaluvadi S.R."/>
            <person name="Johnson M."/>
            <person name="Gangashetty P."/>
            <person name="Hamidou F."/>
            <person name="Sanogo M.D."/>
            <person name="Zwaenepoel A."/>
            <person name="Wallace J."/>
            <person name="Van De Peer Y."/>
            <person name="Van Deynze A."/>
        </authorList>
    </citation>
    <scope>NUCLEOTIDE SEQUENCE</scope>
    <source>
        <tissue evidence="2">Leaves</tissue>
    </source>
</reference>
<accession>A0A835BA87</accession>
<feature type="domain" description="F-box protein AT5G49610-like beta-propeller" evidence="1">
    <location>
        <begin position="115"/>
        <end position="366"/>
    </location>
</feature>
<sequence length="375" mass="41948">MPTTMDLALSKASLADDLLAVSEILLRLPSPADLIRAALASKSWLEAASSNKFHQDYRERHPSPLLGLYVSREFADGLPSFHVADSVRSDPALSRFARRGDFNLVGLESHPKWSLLDCNGGRLLLTDGESLVMYEPSSGRRVSNIPLCEAEAWNDSIAECLLRGDSDDLPSSFRVVCVQHRRRGRAMRAVEYNSRTGRWREHQWEDKIMRPQHNQAMRAGRFIFWRYKESLLLVLDTETMGFSTVALPRAFFQPHMYAIGETEHGGCCLVGLVGTSVWGLKLQVWLLQENGAARSKEADLIVPVTEVLSARARVSQVHLVSNGLAFLCMKSNRCRQFAVDLKKMCLKAEFECGTLGYPINMPWPPTLLVGTDSGK</sequence>
<dbReference type="Proteomes" id="UP000636709">
    <property type="component" value="Unassembled WGS sequence"/>
</dbReference>
<organism evidence="2 3">
    <name type="scientific">Digitaria exilis</name>
    <dbReference type="NCBI Taxonomy" id="1010633"/>
    <lineage>
        <taxon>Eukaryota</taxon>
        <taxon>Viridiplantae</taxon>
        <taxon>Streptophyta</taxon>
        <taxon>Embryophyta</taxon>
        <taxon>Tracheophyta</taxon>
        <taxon>Spermatophyta</taxon>
        <taxon>Magnoliopsida</taxon>
        <taxon>Liliopsida</taxon>
        <taxon>Poales</taxon>
        <taxon>Poaceae</taxon>
        <taxon>PACMAD clade</taxon>
        <taxon>Panicoideae</taxon>
        <taxon>Panicodae</taxon>
        <taxon>Paniceae</taxon>
        <taxon>Anthephorinae</taxon>
        <taxon>Digitaria</taxon>
    </lineage>
</organism>
<evidence type="ECO:0000313" key="3">
    <source>
        <dbReference type="Proteomes" id="UP000636709"/>
    </source>
</evidence>
<dbReference type="EMBL" id="JACEFO010001947">
    <property type="protein sequence ID" value="KAF8692134.1"/>
    <property type="molecule type" value="Genomic_DNA"/>
</dbReference>
<protein>
    <recommendedName>
        <fullName evidence="1">F-box protein AT5G49610-like beta-propeller domain-containing protein</fullName>
    </recommendedName>
</protein>
<gene>
    <name evidence="2" type="ORF">HU200_039735</name>
</gene>